<dbReference type="InterPro" id="IPR008271">
    <property type="entry name" value="Ser/Thr_kinase_AS"/>
</dbReference>
<dbReference type="HOGENOM" id="CLU_054430_0_1_1"/>
<dbReference type="GeneID" id="9224172"/>
<dbReference type="VEuPathDB" id="FungiDB:MCYG_05742"/>
<evidence type="ECO:0000313" key="13">
    <source>
        <dbReference type="Proteomes" id="UP000002035"/>
    </source>
</evidence>
<dbReference type="SMART" id="SM00220">
    <property type="entry name" value="S_TKc"/>
    <property type="match status" value="1"/>
</dbReference>
<dbReference type="PROSITE" id="PS00108">
    <property type="entry name" value="PROTEIN_KINASE_ST"/>
    <property type="match status" value="1"/>
</dbReference>
<dbReference type="GO" id="GO:0017148">
    <property type="term" value="P:negative regulation of translation"/>
    <property type="evidence" value="ECO:0007669"/>
    <property type="project" value="UniProtKB-KW"/>
</dbReference>
<evidence type="ECO:0000256" key="9">
    <source>
        <dbReference type="ARBA" id="ARBA00048659"/>
    </source>
</evidence>
<keyword evidence="6" id="KW-0067">ATP-binding</keyword>
<dbReference type="PROSITE" id="PS50011">
    <property type="entry name" value="PROTEIN_KINASE_DOM"/>
    <property type="match status" value="1"/>
</dbReference>
<gene>
    <name evidence="12" type="ORF">MCYG_05742</name>
</gene>
<organism evidence="12 13">
    <name type="scientific">Arthroderma otae (strain ATCC MYA-4605 / CBS 113480)</name>
    <name type="common">Microsporum canis</name>
    <dbReference type="NCBI Taxonomy" id="554155"/>
    <lineage>
        <taxon>Eukaryota</taxon>
        <taxon>Fungi</taxon>
        <taxon>Dikarya</taxon>
        <taxon>Ascomycota</taxon>
        <taxon>Pezizomycotina</taxon>
        <taxon>Eurotiomycetes</taxon>
        <taxon>Eurotiomycetidae</taxon>
        <taxon>Onygenales</taxon>
        <taxon>Arthrodermataceae</taxon>
        <taxon>Microsporum</taxon>
    </lineage>
</organism>
<dbReference type="GO" id="GO:0005524">
    <property type="term" value="F:ATP binding"/>
    <property type="evidence" value="ECO:0007669"/>
    <property type="project" value="UniProtKB-KW"/>
</dbReference>
<evidence type="ECO:0000256" key="5">
    <source>
        <dbReference type="ARBA" id="ARBA00022777"/>
    </source>
</evidence>
<feature type="domain" description="Protein kinase" evidence="11">
    <location>
        <begin position="1"/>
        <end position="284"/>
    </location>
</feature>
<dbReference type="RefSeq" id="XP_002845873.1">
    <property type="nucleotide sequence ID" value="XM_002845827.1"/>
</dbReference>
<dbReference type="PANTHER" id="PTHR11042">
    <property type="entry name" value="EUKARYOTIC TRANSLATION INITIATION FACTOR 2-ALPHA KINASE EIF2-ALPHA KINASE -RELATED"/>
    <property type="match status" value="1"/>
</dbReference>
<evidence type="ECO:0000256" key="3">
    <source>
        <dbReference type="ARBA" id="ARBA00022679"/>
    </source>
</evidence>
<keyword evidence="4" id="KW-0547">Nucleotide-binding</keyword>
<dbReference type="EMBL" id="DS995705">
    <property type="protein sequence ID" value="EEQ32923.1"/>
    <property type="molecule type" value="Genomic_DNA"/>
</dbReference>
<dbReference type="PANTHER" id="PTHR11042:SF160">
    <property type="entry name" value="EUKARYOTIC TRANSLATION INITIATION FACTOR 2-ALPHA KINASE 1"/>
    <property type="match status" value="1"/>
</dbReference>
<dbReference type="Gene3D" id="1.10.510.10">
    <property type="entry name" value="Transferase(Phosphotransferase) domain 1"/>
    <property type="match status" value="1"/>
</dbReference>
<dbReference type="AlphaFoldDB" id="C5FSS0"/>
<reference evidence="13" key="1">
    <citation type="journal article" date="2012" name="MBio">
        <title>Comparative genome analysis of Trichophyton rubrum and related dermatophytes reveals candidate genes involved in infection.</title>
        <authorList>
            <person name="Martinez D.A."/>
            <person name="Oliver B.G."/>
            <person name="Graeser Y."/>
            <person name="Goldberg J.M."/>
            <person name="Li W."/>
            <person name="Martinez-Rossi N.M."/>
            <person name="Monod M."/>
            <person name="Shelest E."/>
            <person name="Barton R.C."/>
            <person name="Birch E."/>
            <person name="Brakhage A.A."/>
            <person name="Chen Z."/>
            <person name="Gurr S.J."/>
            <person name="Heiman D."/>
            <person name="Heitman J."/>
            <person name="Kosti I."/>
            <person name="Rossi A."/>
            <person name="Saif S."/>
            <person name="Samalova M."/>
            <person name="Saunders C.W."/>
            <person name="Shea T."/>
            <person name="Summerbell R.C."/>
            <person name="Xu J."/>
            <person name="Young S."/>
            <person name="Zeng Q."/>
            <person name="Birren B.W."/>
            <person name="Cuomo C.A."/>
            <person name="White T.C."/>
        </authorList>
    </citation>
    <scope>NUCLEOTIDE SEQUENCE [LARGE SCALE GENOMIC DNA]</scope>
    <source>
        <strain evidence="13">ATCC MYA-4605 / CBS 113480</strain>
    </source>
</reference>
<dbReference type="GO" id="GO:0004694">
    <property type="term" value="F:eukaryotic translation initiation factor 2alpha kinase activity"/>
    <property type="evidence" value="ECO:0007669"/>
    <property type="project" value="TreeGrafter"/>
</dbReference>
<evidence type="ECO:0000256" key="10">
    <source>
        <dbReference type="ARBA" id="ARBA00048977"/>
    </source>
</evidence>
<name>C5FSS0_ARTOC</name>
<keyword evidence="7" id="KW-0652">Protein synthesis inhibitor</keyword>
<evidence type="ECO:0000256" key="6">
    <source>
        <dbReference type="ARBA" id="ARBA00022840"/>
    </source>
</evidence>
<evidence type="ECO:0000256" key="1">
    <source>
        <dbReference type="ARBA" id="ARBA00012513"/>
    </source>
</evidence>
<comment type="catalytic activity">
    <reaction evidence="10">
        <text>L-seryl-[protein] + ATP = O-phospho-L-seryl-[protein] + ADP + H(+)</text>
        <dbReference type="Rhea" id="RHEA:17989"/>
        <dbReference type="Rhea" id="RHEA-COMP:9863"/>
        <dbReference type="Rhea" id="RHEA-COMP:11604"/>
        <dbReference type="ChEBI" id="CHEBI:15378"/>
        <dbReference type="ChEBI" id="CHEBI:29999"/>
        <dbReference type="ChEBI" id="CHEBI:30616"/>
        <dbReference type="ChEBI" id="CHEBI:83421"/>
        <dbReference type="ChEBI" id="CHEBI:456216"/>
        <dbReference type="EC" id="2.7.11.1"/>
    </reaction>
    <physiologicalReaction direction="left-to-right" evidence="10">
        <dbReference type="Rhea" id="RHEA:17990"/>
    </physiologicalReaction>
</comment>
<keyword evidence="3" id="KW-0808">Transferase</keyword>
<protein>
    <recommendedName>
        <fullName evidence="1">non-specific serine/threonine protein kinase</fullName>
        <ecNumber evidence="1">2.7.11.1</ecNumber>
    </recommendedName>
</protein>
<keyword evidence="2" id="KW-0723">Serine/threonine-protein kinase</keyword>
<dbReference type="GO" id="GO:0005737">
    <property type="term" value="C:cytoplasm"/>
    <property type="evidence" value="ECO:0007669"/>
    <property type="project" value="TreeGrafter"/>
</dbReference>
<dbReference type="InterPro" id="IPR050339">
    <property type="entry name" value="CC_SR_Kinase"/>
</dbReference>
<comment type="catalytic activity">
    <reaction evidence="9">
        <text>L-threonyl-[protein] + ATP = O-phospho-L-threonyl-[protein] + ADP + H(+)</text>
        <dbReference type="Rhea" id="RHEA:46608"/>
        <dbReference type="Rhea" id="RHEA-COMP:11060"/>
        <dbReference type="Rhea" id="RHEA-COMP:11605"/>
        <dbReference type="ChEBI" id="CHEBI:15378"/>
        <dbReference type="ChEBI" id="CHEBI:30013"/>
        <dbReference type="ChEBI" id="CHEBI:30616"/>
        <dbReference type="ChEBI" id="CHEBI:61977"/>
        <dbReference type="ChEBI" id="CHEBI:456216"/>
        <dbReference type="EC" id="2.7.11.1"/>
    </reaction>
    <physiologicalReaction direction="left-to-right" evidence="9">
        <dbReference type="Rhea" id="RHEA:46609"/>
    </physiologicalReaction>
</comment>
<dbReference type="InterPro" id="IPR011009">
    <property type="entry name" value="Kinase-like_dom_sf"/>
</dbReference>
<sequence>MGMSTTPIASIPTSEPKEALKVGTNLVSQPGTQYCINRILQHRTEPTLSCVYLATTKDGNKYVAKNIYHTEFEYQLNLQTPLASLRNLRVVLDTVPEHLLFIYNFCTDDLLGLARKDSLSYTDRKRILRDTLEGLAALHERGILHGDIKPNNIFVDYDMSSSGIRVKRAQIGDLEMGSMIPPGLNRSPESHAAARINIPSDIFSFGLVCIYTILQKIIFHINGECTSNTEKERIIAKRLLSHFGDGPGLVGLLEHLEDDSAERRDILIAVVDEFTPDDPRKPFSMWEDVDESFRDIVGRMTSWILQEGLQPRMLLNTLGSKRVIYVNLQFNGLSFIRPSANFDIHISKLHNSTVNLTGSNQAMPATPNPILHPDLGKKSTADMTQGFKSVQTGCFPLWPLAPGFGFLPLKAM</sequence>
<evidence type="ECO:0000256" key="2">
    <source>
        <dbReference type="ARBA" id="ARBA00022527"/>
    </source>
</evidence>
<evidence type="ECO:0000259" key="11">
    <source>
        <dbReference type="PROSITE" id="PS50011"/>
    </source>
</evidence>
<dbReference type="eggNOG" id="KOG0594">
    <property type="taxonomic scope" value="Eukaryota"/>
</dbReference>
<evidence type="ECO:0000256" key="4">
    <source>
        <dbReference type="ARBA" id="ARBA00022741"/>
    </source>
</evidence>
<dbReference type="InterPro" id="IPR000719">
    <property type="entry name" value="Prot_kinase_dom"/>
</dbReference>
<evidence type="ECO:0000256" key="8">
    <source>
        <dbReference type="ARBA" id="ARBA00037982"/>
    </source>
</evidence>
<dbReference type="Proteomes" id="UP000002035">
    <property type="component" value="Unassembled WGS sequence"/>
</dbReference>
<dbReference type="STRING" id="554155.C5FSS0"/>
<proteinExistence type="inferred from homology"/>
<evidence type="ECO:0000256" key="7">
    <source>
        <dbReference type="ARBA" id="ARBA00023193"/>
    </source>
</evidence>
<keyword evidence="5" id="KW-0418">Kinase</keyword>
<accession>C5FSS0</accession>
<dbReference type="Pfam" id="PF00069">
    <property type="entry name" value="Pkinase"/>
    <property type="match status" value="1"/>
</dbReference>
<dbReference type="SUPFAM" id="SSF56112">
    <property type="entry name" value="Protein kinase-like (PK-like)"/>
    <property type="match status" value="1"/>
</dbReference>
<evidence type="ECO:0000313" key="12">
    <source>
        <dbReference type="EMBL" id="EEQ32923.1"/>
    </source>
</evidence>
<keyword evidence="13" id="KW-1185">Reference proteome</keyword>
<dbReference type="GO" id="GO:0005634">
    <property type="term" value="C:nucleus"/>
    <property type="evidence" value="ECO:0007669"/>
    <property type="project" value="TreeGrafter"/>
</dbReference>
<dbReference type="EC" id="2.7.11.1" evidence="1"/>
<comment type="similarity">
    <text evidence="8">Belongs to the protein kinase superfamily. Ser/Thr protein kinase family. GCN2 subfamily.</text>
</comment>
<dbReference type="OrthoDB" id="4062651at2759"/>